<name>A0ABP4XRM1_9MICO</name>
<dbReference type="PROSITE" id="PS50977">
    <property type="entry name" value="HTH_TETR_2"/>
    <property type="match status" value="1"/>
</dbReference>
<dbReference type="Pfam" id="PF00440">
    <property type="entry name" value="TetR_N"/>
    <property type="match status" value="1"/>
</dbReference>
<evidence type="ECO:0000256" key="3">
    <source>
        <dbReference type="ARBA" id="ARBA00023163"/>
    </source>
</evidence>
<keyword evidence="1" id="KW-0805">Transcription regulation</keyword>
<dbReference type="InterPro" id="IPR050109">
    <property type="entry name" value="HTH-type_TetR-like_transc_reg"/>
</dbReference>
<feature type="compositionally biased region" description="Low complexity" evidence="5">
    <location>
        <begin position="96"/>
        <end position="116"/>
    </location>
</feature>
<evidence type="ECO:0000256" key="4">
    <source>
        <dbReference type="PROSITE-ProRule" id="PRU00335"/>
    </source>
</evidence>
<evidence type="ECO:0000256" key="5">
    <source>
        <dbReference type="SAM" id="MobiDB-lite"/>
    </source>
</evidence>
<dbReference type="Gene3D" id="1.10.357.10">
    <property type="entry name" value="Tetracycline Repressor, domain 2"/>
    <property type="match status" value="1"/>
</dbReference>
<feature type="region of interest" description="Disordered" evidence="5">
    <location>
        <begin position="83"/>
        <end position="145"/>
    </location>
</feature>
<dbReference type="RefSeq" id="WP_344032192.1">
    <property type="nucleotide sequence ID" value="NZ_BAAAOB010000002.1"/>
</dbReference>
<feature type="DNA-binding region" description="H-T-H motif" evidence="4">
    <location>
        <begin position="41"/>
        <end position="60"/>
    </location>
</feature>
<dbReference type="PANTHER" id="PTHR30055">
    <property type="entry name" value="HTH-TYPE TRANSCRIPTIONAL REGULATOR RUTR"/>
    <property type="match status" value="1"/>
</dbReference>
<comment type="caution">
    <text evidence="7">The sequence shown here is derived from an EMBL/GenBank/DDBJ whole genome shotgun (WGS) entry which is preliminary data.</text>
</comment>
<dbReference type="InterPro" id="IPR001647">
    <property type="entry name" value="HTH_TetR"/>
</dbReference>
<dbReference type="Proteomes" id="UP001500851">
    <property type="component" value="Unassembled WGS sequence"/>
</dbReference>
<dbReference type="InterPro" id="IPR009057">
    <property type="entry name" value="Homeodomain-like_sf"/>
</dbReference>
<feature type="compositionally biased region" description="Basic and acidic residues" evidence="5">
    <location>
        <begin position="128"/>
        <end position="144"/>
    </location>
</feature>
<evidence type="ECO:0000256" key="1">
    <source>
        <dbReference type="ARBA" id="ARBA00023015"/>
    </source>
</evidence>
<keyword evidence="8" id="KW-1185">Reference proteome</keyword>
<protein>
    <recommendedName>
        <fullName evidence="6">HTH tetR-type domain-containing protein</fullName>
    </recommendedName>
</protein>
<evidence type="ECO:0000313" key="8">
    <source>
        <dbReference type="Proteomes" id="UP001500851"/>
    </source>
</evidence>
<evidence type="ECO:0000313" key="7">
    <source>
        <dbReference type="EMBL" id="GAA1792490.1"/>
    </source>
</evidence>
<dbReference type="EMBL" id="BAAAOB010000002">
    <property type="protein sequence ID" value="GAA1792490.1"/>
    <property type="molecule type" value="Genomic_DNA"/>
</dbReference>
<dbReference type="PANTHER" id="PTHR30055:SF234">
    <property type="entry name" value="HTH-TYPE TRANSCRIPTIONAL REGULATOR BETI"/>
    <property type="match status" value="1"/>
</dbReference>
<keyword evidence="3" id="KW-0804">Transcription</keyword>
<keyword evidence="2 4" id="KW-0238">DNA-binding</keyword>
<evidence type="ECO:0000256" key="2">
    <source>
        <dbReference type="ARBA" id="ARBA00023125"/>
    </source>
</evidence>
<accession>A0ABP4XRM1</accession>
<organism evidence="7 8">
    <name type="scientific">Leucobacter iarius</name>
    <dbReference type="NCBI Taxonomy" id="333963"/>
    <lineage>
        <taxon>Bacteria</taxon>
        <taxon>Bacillati</taxon>
        <taxon>Actinomycetota</taxon>
        <taxon>Actinomycetes</taxon>
        <taxon>Micrococcales</taxon>
        <taxon>Microbacteriaceae</taxon>
        <taxon>Leucobacter</taxon>
    </lineage>
</organism>
<dbReference type="SUPFAM" id="SSF46689">
    <property type="entry name" value="Homeodomain-like"/>
    <property type="match status" value="1"/>
</dbReference>
<evidence type="ECO:0000259" key="6">
    <source>
        <dbReference type="PROSITE" id="PS50977"/>
    </source>
</evidence>
<reference evidence="8" key="1">
    <citation type="journal article" date="2019" name="Int. J. Syst. Evol. Microbiol.">
        <title>The Global Catalogue of Microorganisms (GCM) 10K type strain sequencing project: providing services to taxonomists for standard genome sequencing and annotation.</title>
        <authorList>
            <consortium name="The Broad Institute Genomics Platform"/>
            <consortium name="The Broad Institute Genome Sequencing Center for Infectious Disease"/>
            <person name="Wu L."/>
            <person name="Ma J."/>
        </authorList>
    </citation>
    <scope>NUCLEOTIDE SEQUENCE [LARGE SCALE GENOMIC DNA]</scope>
    <source>
        <strain evidence="8">JCM 14736</strain>
    </source>
</reference>
<sequence>MTSDSQFSAPARPRRRPGENRERLIEAGLIEFGLFGYHGASTAGIAARAEVPQPHVYASFPSKGELFLAVVRRVAERLAGPTALAPAGTGEGLLGGAPDEVPAGGAPAGAHGSGLDADGEGGEGGEGSDARDSASDRADEREGDGAAAARVLLQAIALAADTQLGPELHLELSTLRTRIGASAFDELVLHGAQLLLTGPEA</sequence>
<proteinExistence type="predicted"/>
<feature type="domain" description="HTH tetR-type" evidence="6">
    <location>
        <begin position="18"/>
        <end position="78"/>
    </location>
</feature>
<gene>
    <name evidence="7" type="ORF">GCM10009768_21860</name>
</gene>
<feature type="region of interest" description="Disordered" evidence="5">
    <location>
        <begin position="1"/>
        <end position="21"/>
    </location>
</feature>